<name>A0A7E4UQU5_PANRE</name>
<dbReference type="WBParaSite" id="Pan_g1173.t1">
    <property type="protein sequence ID" value="Pan_g1173.t1"/>
    <property type="gene ID" value="Pan_g1173"/>
</dbReference>
<sequence>MATELVQVLIQMVHQIEQLTGDPSVDNATSIASGNEELKGSRDDQWMLLFLQAAKLMETLYTLPSGFVAQFQTCNWAFISSLVSDSKVDPFVPFSTRIHELLCDKYGRLTSHEQRMRSASLQHVKTIQSFNELRPFFHALASQHHAVLAGYTGTNMQECHLRDATILNGSMTMKAAVARLEHSLLVDFAEHEQL</sequence>
<evidence type="ECO:0000313" key="2">
    <source>
        <dbReference type="WBParaSite" id="Pan_g1173.t1"/>
    </source>
</evidence>
<dbReference type="GO" id="GO:0005829">
    <property type="term" value="C:cytosol"/>
    <property type="evidence" value="ECO:0007669"/>
    <property type="project" value="GOC"/>
</dbReference>
<dbReference type="AlphaFoldDB" id="A0A7E4UQU5"/>
<dbReference type="PANTHER" id="PTHR14042:SF24">
    <property type="entry name" value="PROTEIN DOPEY-1 HOMOLOG"/>
    <property type="match status" value="1"/>
</dbReference>
<dbReference type="GO" id="GO:0005768">
    <property type="term" value="C:endosome"/>
    <property type="evidence" value="ECO:0007669"/>
    <property type="project" value="TreeGrafter"/>
</dbReference>
<reference evidence="2" key="2">
    <citation type="submission" date="2020-10" db="UniProtKB">
        <authorList>
            <consortium name="WormBaseParasite"/>
        </authorList>
    </citation>
    <scope>IDENTIFICATION</scope>
</reference>
<reference evidence="1" key="1">
    <citation type="journal article" date="2013" name="Genetics">
        <title>The draft genome and transcriptome of Panagrellus redivivus are shaped by the harsh demands of a free-living lifestyle.</title>
        <authorList>
            <person name="Srinivasan J."/>
            <person name="Dillman A.R."/>
            <person name="Macchietto M.G."/>
            <person name="Heikkinen L."/>
            <person name="Lakso M."/>
            <person name="Fracchia K.M."/>
            <person name="Antoshechkin I."/>
            <person name="Mortazavi A."/>
            <person name="Wong G."/>
            <person name="Sternberg P.W."/>
        </authorList>
    </citation>
    <scope>NUCLEOTIDE SEQUENCE [LARGE SCALE GENOMIC DNA]</scope>
    <source>
        <strain evidence="1">MT8872</strain>
    </source>
</reference>
<proteinExistence type="predicted"/>
<accession>A0A7E4UQU5</accession>
<dbReference type="Proteomes" id="UP000492821">
    <property type="component" value="Unassembled WGS sequence"/>
</dbReference>
<evidence type="ECO:0000313" key="1">
    <source>
        <dbReference type="Proteomes" id="UP000492821"/>
    </source>
</evidence>
<dbReference type="PANTHER" id="PTHR14042">
    <property type="entry name" value="DOPEY-RELATED"/>
    <property type="match status" value="1"/>
</dbReference>
<organism evidence="1 2">
    <name type="scientific">Panagrellus redivivus</name>
    <name type="common">Microworm</name>
    <dbReference type="NCBI Taxonomy" id="6233"/>
    <lineage>
        <taxon>Eukaryota</taxon>
        <taxon>Metazoa</taxon>
        <taxon>Ecdysozoa</taxon>
        <taxon>Nematoda</taxon>
        <taxon>Chromadorea</taxon>
        <taxon>Rhabditida</taxon>
        <taxon>Tylenchina</taxon>
        <taxon>Panagrolaimomorpha</taxon>
        <taxon>Panagrolaimoidea</taxon>
        <taxon>Panagrolaimidae</taxon>
        <taxon>Panagrellus</taxon>
    </lineage>
</organism>
<dbReference type="GO" id="GO:0006895">
    <property type="term" value="P:Golgi to endosome transport"/>
    <property type="evidence" value="ECO:0007669"/>
    <property type="project" value="InterPro"/>
</dbReference>
<keyword evidence="1" id="KW-1185">Reference proteome</keyword>
<dbReference type="InterPro" id="IPR040314">
    <property type="entry name" value="DOP1"/>
</dbReference>
<protein>
    <submittedName>
        <fullName evidence="2">RUN domain-containing protein</fullName>
    </submittedName>
</protein>
<dbReference type="GO" id="GO:0005802">
    <property type="term" value="C:trans-Golgi network"/>
    <property type="evidence" value="ECO:0007669"/>
    <property type="project" value="TreeGrafter"/>
</dbReference>